<dbReference type="eggNOG" id="COG0661">
    <property type="taxonomic scope" value="Bacteria"/>
</dbReference>
<dbReference type="InterPro" id="IPR004147">
    <property type="entry name" value="ABC1_dom"/>
</dbReference>
<evidence type="ECO:0000259" key="1">
    <source>
        <dbReference type="Pfam" id="PF03109"/>
    </source>
</evidence>
<dbReference type="InterPro" id="IPR011009">
    <property type="entry name" value="Kinase-like_dom_sf"/>
</dbReference>
<gene>
    <name evidence="2" type="ORF">PPSIR1_28488</name>
</gene>
<dbReference type="PANTHER" id="PTHR43173:SF19">
    <property type="entry name" value="AARF DOMAIN-CONTAINING PROTEIN KINASE 1"/>
    <property type="match status" value="1"/>
</dbReference>
<dbReference type="EMBL" id="ABCS01000007">
    <property type="protein sequence ID" value="EDM80926.1"/>
    <property type="molecule type" value="Genomic_DNA"/>
</dbReference>
<sequence length="418" mass="46881">MPKKLVKNRLGRLRQFAGAGLRMGADMALGREGAGAEKAAEILGNLRGVATKVGQMAGYIDGVIPEEQREAYEKWMQTLLDQAPSSDPEQVRRQVREQLGRPLDEAFAEFDETPVASASIGQVHRAVLPDGRVVAVKVQHPGIDEAMRNDLANSAMVEQTFRLFAGSKFESKRIAEEIRQRFAEELDYALEARRQREIRALHLGDPAIRIPELVDSHCAAKVLTMEWAEGLDFSEAAAAPEALRRQWAEAMWRFAYKSVLIGGQFNADPHPGNYKFHRDGRVTFLDHGCVQEADQAHRDAGAATHRAACLGDVPAFEAAAREMLGLRGGVFERAAMDYLHEAFRPQLQSPYRIERHYVAGLAKRFKDIFQVARTCTDDSYVPFEEGVFFLNRLQFGFYSVLARLDVEVDYAQVELQFL</sequence>
<dbReference type="RefSeq" id="WP_006970019.1">
    <property type="nucleotide sequence ID" value="NZ_ABCS01000007.1"/>
</dbReference>
<comment type="caution">
    <text evidence="2">The sequence shown here is derived from an EMBL/GenBank/DDBJ whole genome shotgun (WGS) entry which is preliminary data.</text>
</comment>
<protein>
    <submittedName>
        <fullName evidence="2">Putative ATP-binding protein</fullName>
    </submittedName>
</protein>
<name>A6FZX0_9BACT</name>
<proteinExistence type="predicted"/>
<dbReference type="AlphaFoldDB" id="A6FZX0"/>
<evidence type="ECO:0000313" key="2">
    <source>
        <dbReference type="EMBL" id="EDM80926.1"/>
    </source>
</evidence>
<dbReference type="PANTHER" id="PTHR43173">
    <property type="entry name" value="ABC1 FAMILY PROTEIN"/>
    <property type="match status" value="1"/>
</dbReference>
<evidence type="ECO:0000313" key="3">
    <source>
        <dbReference type="Proteomes" id="UP000005801"/>
    </source>
</evidence>
<feature type="domain" description="ABC1 atypical kinase-like" evidence="1">
    <location>
        <begin position="79"/>
        <end position="309"/>
    </location>
</feature>
<dbReference type="InterPro" id="IPR051130">
    <property type="entry name" value="Mito_struct-func_regulator"/>
</dbReference>
<dbReference type="InterPro" id="IPR034646">
    <property type="entry name" value="ADCK3_dom"/>
</dbReference>
<keyword evidence="2" id="KW-0547">Nucleotide-binding</keyword>
<dbReference type="GO" id="GO:0005524">
    <property type="term" value="F:ATP binding"/>
    <property type="evidence" value="ECO:0007669"/>
    <property type="project" value="UniProtKB-KW"/>
</dbReference>
<keyword evidence="3" id="KW-1185">Reference proteome</keyword>
<dbReference type="CDD" id="cd13970">
    <property type="entry name" value="ABC1_ADCK3"/>
    <property type="match status" value="1"/>
</dbReference>
<dbReference type="Pfam" id="PF03109">
    <property type="entry name" value="ABC1"/>
    <property type="match status" value="1"/>
</dbReference>
<keyword evidence="2" id="KW-0067">ATP-binding</keyword>
<dbReference type="Proteomes" id="UP000005801">
    <property type="component" value="Unassembled WGS sequence"/>
</dbReference>
<organism evidence="2 3">
    <name type="scientific">Plesiocystis pacifica SIR-1</name>
    <dbReference type="NCBI Taxonomy" id="391625"/>
    <lineage>
        <taxon>Bacteria</taxon>
        <taxon>Pseudomonadati</taxon>
        <taxon>Myxococcota</taxon>
        <taxon>Polyangia</taxon>
        <taxon>Nannocystales</taxon>
        <taxon>Nannocystaceae</taxon>
        <taxon>Plesiocystis</taxon>
    </lineage>
</organism>
<dbReference type="SUPFAM" id="SSF56112">
    <property type="entry name" value="Protein kinase-like (PK-like)"/>
    <property type="match status" value="1"/>
</dbReference>
<accession>A6FZX0</accession>
<dbReference type="OrthoDB" id="9795390at2"/>
<reference evidence="2 3" key="1">
    <citation type="submission" date="2007-06" db="EMBL/GenBank/DDBJ databases">
        <authorList>
            <person name="Shimkets L."/>
            <person name="Ferriera S."/>
            <person name="Johnson J."/>
            <person name="Kravitz S."/>
            <person name="Beeson K."/>
            <person name="Sutton G."/>
            <person name="Rogers Y.-H."/>
            <person name="Friedman R."/>
            <person name="Frazier M."/>
            <person name="Venter J.C."/>
        </authorList>
    </citation>
    <scope>NUCLEOTIDE SEQUENCE [LARGE SCALE GENOMIC DNA]</scope>
    <source>
        <strain evidence="2 3">SIR-1</strain>
    </source>
</reference>